<dbReference type="GO" id="GO:0008320">
    <property type="term" value="F:protein transmembrane transporter activity"/>
    <property type="evidence" value="ECO:0007669"/>
    <property type="project" value="TreeGrafter"/>
</dbReference>
<dbReference type="InterPro" id="IPR004179">
    <property type="entry name" value="Sec63-dom"/>
</dbReference>
<dbReference type="GO" id="GO:0003723">
    <property type="term" value="F:RNA binding"/>
    <property type="evidence" value="ECO:0007669"/>
    <property type="project" value="TreeGrafter"/>
</dbReference>
<feature type="transmembrane region" description="Helical" evidence="10">
    <location>
        <begin position="73"/>
        <end position="94"/>
    </location>
</feature>
<dbReference type="OrthoDB" id="1734229at2759"/>
<name>A0A1W0WPU9_HYPEX</name>
<accession>A0A1W0WPU9</accession>
<dbReference type="SUPFAM" id="SSF158702">
    <property type="entry name" value="Sec63 N-terminal domain-like"/>
    <property type="match status" value="1"/>
</dbReference>
<evidence type="ECO:0000256" key="7">
    <source>
        <dbReference type="ARBA" id="ARBA00023136"/>
    </source>
</evidence>
<evidence type="ECO:0000256" key="9">
    <source>
        <dbReference type="SAM" id="MobiDB-lite"/>
    </source>
</evidence>
<keyword evidence="4" id="KW-0256">Endoplasmic reticulum</keyword>
<dbReference type="AlphaFoldDB" id="A0A1W0WPU9"/>
<evidence type="ECO:0000256" key="6">
    <source>
        <dbReference type="ARBA" id="ARBA00022989"/>
    </source>
</evidence>
<dbReference type="SMART" id="SM00271">
    <property type="entry name" value="DnaJ"/>
    <property type="match status" value="1"/>
</dbReference>
<keyword evidence="8" id="KW-0143">Chaperone</keyword>
<dbReference type="CDD" id="cd06257">
    <property type="entry name" value="DnaJ"/>
    <property type="match status" value="1"/>
</dbReference>
<evidence type="ECO:0000259" key="11">
    <source>
        <dbReference type="PROSITE" id="PS50076"/>
    </source>
</evidence>
<organism evidence="12 13">
    <name type="scientific">Hypsibius exemplaris</name>
    <name type="common">Freshwater tardigrade</name>
    <dbReference type="NCBI Taxonomy" id="2072580"/>
    <lineage>
        <taxon>Eukaryota</taxon>
        <taxon>Metazoa</taxon>
        <taxon>Ecdysozoa</taxon>
        <taxon>Tardigrada</taxon>
        <taxon>Eutardigrada</taxon>
        <taxon>Parachela</taxon>
        <taxon>Hypsibioidea</taxon>
        <taxon>Hypsibiidae</taxon>
        <taxon>Hypsibius</taxon>
    </lineage>
</organism>
<feature type="domain" description="J" evidence="11">
    <location>
        <begin position="104"/>
        <end position="166"/>
    </location>
</feature>
<feature type="compositionally biased region" description="Acidic residues" evidence="9">
    <location>
        <begin position="753"/>
        <end position="778"/>
    </location>
</feature>
<feature type="compositionally biased region" description="Gly residues" evidence="9">
    <location>
        <begin position="565"/>
        <end position="578"/>
    </location>
</feature>
<keyword evidence="7 10" id="KW-0472">Membrane</keyword>
<dbReference type="Gene3D" id="1.10.3380.10">
    <property type="entry name" value="Sec63 N-terminal domain-like domain"/>
    <property type="match status" value="1"/>
</dbReference>
<dbReference type="PANTHER" id="PTHR24075">
    <property type="entry name" value="SEC63 DOMAIN-CONTAINING"/>
    <property type="match status" value="1"/>
</dbReference>
<proteinExistence type="predicted"/>
<keyword evidence="2" id="KW-0813">Transport</keyword>
<dbReference type="SUPFAM" id="SSF81296">
    <property type="entry name" value="E set domains"/>
    <property type="match status" value="1"/>
</dbReference>
<evidence type="ECO:0000256" key="8">
    <source>
        <dbReference type="ARBA" id="ARBA00023186"/>
    </source>
</evidence>
<dbReference type="InterPro" id="IPR001623">
    <property type="entry name" value="DnaJ_domain"/>
</dbReference>
<dbReference type="SMART" id="SM00973">
    <property type="entry name" value="Sec63"/>
    <property type="match status" value="1"/>
</dbReference>
<sequence>MAMKFQYDEQGDSFVYFVMAFLVLVLCPSSYFFWPRVEVDDSEKLGSKCACDNCEHKRSKIRAAKPNKKVQRALTKIVLIIGWTCVALMAYKVATAKKEIVEFRPYEILELEPGATVDEIKKQYRKLSRVWHPDRHGGNETRFILITKAEAALTDPIARENWEKYGNPDGPGVTEFGIALPVWLVEGNNSIWVLGLYGLVFMIILPTAVGMWWYRSIRYTSEAVLIDTTKLLRYYFHRSSTLNAKRILLILTGACEFDNTQNQEIITRPDDNIHIPTLMRSLGTVQEKIKERPFGAPYSVKTRALLLAHLDRIELPASYLREDLDYILKKCPMLINEMINSCALLMMWYYSRQITMMPSIDTVENIMKLSQMLVQGLNEHSSALLQIPNIDAEILRHFFVKKRNIKSIEQFLRFPDDERRKLLRNLTDKQYNDVMSVCNDMPHIEAIVELKVVDDEDQHMVTAGAITTVNVRLIRHNLGEWVQNAVGDEDKDQEADGAVQEAKSGTSKSAYRRNKKKTKGKKGQGGTKQKKIAAAVPNKDALATGDDAKKPKENGTVAKVDGDESGSGGEESGSGGGSDSEDDKENHAGDDEVKDQSADDEPPELERSSEDEEKEGKDTVAKGGSKGSGDDDDDDKAWDDDGDLDTSRDAIPDVKSKFSHPVHCPYFPEDKQEWWWVYLADKKNRKLVSAPLLVTNLVAEESVQLKFTAQAPGTYNYTVVVKSDSYLDMDTISNLKFEVREAKEVDLNHPQWDLEESDEEKADDHDDDYASETDSDSN</sequence>
<evidence type="ECO:0000313" key="13">
    <source>
        <dbReference type="Proteomes" id="UP000192578"/>
    </source>
</evidence>
<feature type="region of interest" description="Disordered" evidence="9">
    <location>
        <begin position="486"/>
        <end position="649"/>
    </location>
</feature>
<feature type="compositionally biased region" description="Basic and acidic residues" evidence="9">
    <location>
        <begin position="604"/>
        <end position="620"/>
    </location>
</feature>
<evidence type="ECO:0000256" key="3">
    <source>
        <dbReference type="ARBA" id="ARBA00022692"/>
    </source>
</evidence>
<evidence type="ECO:0000313" key="12">
    <source>
        <dbReference type="EMBL" id="OQV17240.1"/>
    </source>
</evidence>
<feature type="compositionally biased region" description="Basic and acidic residues" evidence="9">
    <location>
        <begin position="584"/>
        <end position="597"/>
    </location>
</feature>
<protein>
    <submittedName>
        <fullName evidence="12">Translocation protein SEC63-like protein</fullName>
    </submittedName>
</protein>
<dbReference type="Gene3D" id="2.60.40.150">
    <property type="entry name" value="C2 domain"/>
    <property type="match status" value="1"/>
</dbReference>
<keyword evidence="3 10" id="KW-0812">Transmembrane</keyword>
<dbReference type="Proteomes" id="UP000192578">
    <property type="component" value="Unassembled WGS sequence"/>
</dbReference>
<dbReference type="Gene3D" id="1.10.150.20">
    <property type="entry name" value="5' to 3' exonuclease, C-terminal subdomain"/>
    <property type="match status" value="1"/>
</dbReference>
<feature type="transmembrane region" description="Helical" evidence="10">
    <location>
        <begin position="191"/>
        <end position="214"/>
    </location>
</feature>
<feature type="compositionally biased region" description="Acidic residues" evidence="9">
    <location>
        <begin position="630"/>
        <end position="644"/>
    </location>
</feature>
<dbReference type="Pfam" id="PF02889">
    <property type="entry name" value="Sec63"/>
    <property type="match status" value="2"/>
</dbReference>
<dbReference type="InterPro" id="IPR035892">
    <property type="entry name" value="C2_domain_sf"/>
</dbReference>
<feature type="transmembrane region" description="Helical" evidence="10">
    <location>
        <begin position="14"/>
        <end position="34"/>
    </location>
</feature>
<comment type="subcellular location">
    <subcellularLocation>
        <location evidence="1">Endoplasmic reticulum membrane</location>
        <topology evidence="1">Multi-pass membrane protein</topology>
    </subcellularLocation>
</comment>
<keyword evidence="5" id="KW-0653">Protein transport</keyword>
<reference evidence="13" key="1">
    <citation type="submission" date="2017-01" db="EMBL/GenBank/DDBJ databases">
        <title>Comparative genomics of anhydrobiosis in the tardigrade Hypsibius dujardini.</title>
        <authorList>
            <person name="Yoshida Y."/>
            <person name="Koutsovoulos G."/>
            <person name="Laetsch D."/>
            <person name="Stevens L."/>
            <person name="Kumar S."/>
            <person name="Horikawa D."/>
            <person name="Ishino K."/>
            <person name="Komine S."/>
            <person name="Tomita M."/>
            <person name="Blaxter M."/>
            <person name="Arakawa K."/>
        </authorList>
    </citation>
    <scope>NUCLEOTIDE SEQUENCE [LARGE SCALE GENOMIC DNA]</scope>
    <source>
        <strain evidence="13">Z151</strain>
    </source>
</reference>
<evidence type="ECO:0000256" key="10">
    <source>
        <dbReference type="SAM" id="Phobius"/>
    </source>
</evidence>
<dbReference type="InterPro" id="IPR014756">
    <property type="entry name" value="Ig_E-set"/>
</dbReference>
<keyword evidence="13" id="KW-1185">Reference proteome</keyword>
<evidence type="ECO:0000256" key="1">
    <source>
        <dbReference type="ARBA" id="ARBA00004477"/>
    </source>
</evidence>
<feature type="compositionally biased region" description="Basic residues" evidence="9">
    <location>
        <begin position="510"/>
        <end position="522"/>
    </location>
</feature>
<feature type="region of interest" description="Disordered" evidence="9">
    <location>
        <begin position="748"/>
        <end position="778"/>
    </location>
</feature>
<evidence type="ECO:0000256" key="5">
    <source>
        <dbReference type="ARBA" id="ARBA00022927"/>
    </source>
</evidence>
<dbReference type="PRINTS" id="PR00625">
    <property type="entry name" value="JDOMAIN"/>
</dbReference>
<gene>
    <name evidence="12" type="ORF">BV898_08637</name>
</gene>
<evidence type="ECO:0000256" key="2">
    <source>
        <dbReference type="ARBA" id="ARBA00022448"/>
    </source>
</evidence>
<keyword evidence="6 10" id="KW-1133">Transmembrane helix</keyword>
<comment type="caution">
    <text evidence="12">The sequence shown here is derived from an EMBL/GenBank/DDBJ whole genome shotgun (WGS) entry which is preliminary data.</text>
</comment>
<dbReference type="PROSITE" id="PS50076">
    <property type="entry name" value="DNAJ_2"/>
    <property type="match status" value="1"/>
</dbReference>
<dbReference type="PANTHER" id="PTHR24075:SF0">
    <property type="entry name" value="TRANSLOCATION PROTEIN SEC63 HOMOLOG"/>
    <property type="match status" value="1"/>
</dbReference>
<dbReference type="GO" id="GO:0006620">
    <property type="term" value="P:post-translational protein targeting to endoplasmic reticulum membrane"/>
    <property type="evidence" value="ECO:0007669"/>
    <property type="project" value="TreeGrafter"/>
</dbReference>
<evidence type="ECO:0000256" key="4">
    <source>
        <dbReference type="ARBA" id="ARBA00022824"/>
    </source>
</evidence>
<dbReference type="Pfam" id="PF00226">
    <property type="entry name" value="DnaJ"/>
    <property type="match status" value="1"/>
</dbReference>
<dbReference type="InterPro" id="IPR036869">
    <property type="entry name" value="J_dom_sf"/>
</dbReference>
<dbReference type="GO" id="GO:0031207">
    <property type="term" value="C:Sec62/Sec63 complex"/>
    <property type="evidence" value="ECO:0007669"/>
    <property type="project" value="TreeGrafter"/>
</dbReference>
<dbReference type="EMBL" id="MTYJ01000063">
    <property type="protein sequence ID" value="OQV17240.1"/>
    <property type="molecule type" value="Genomic_DNA"/>
</dbReference>
<dbReference type="GO" id="GO:0006614">
    <property type="term" value="P:SRP-dependent cotranslational protein targeting to membrane"/>
    <property type="evidence" value="ECO:0007669"/>
    <property type="project" value="TreeGrafter"/>
</dbReference>
<dbReference type="Gene3D" id="1.10.287.110">
    <property type="entry name" value="DnaJ domain"/>
    <property type="match status" value="1"/>
</dbReference>
<dbReference type="SUPFAM" id="SSF46565">
    <property type="entry name" value="Chaperone J-domain"/>
    <property type="match status" value="1"/>
</dbReference>